<gene>
    <name evidence="1" type="primary">cbiQ</name>
    <name evidence="1" type="ORF">BH720_017585</name>
</gene>
<dbReference type="EMBL" id="CP182909">
    <property type="protein sequence ID" value="XPM66842.1"/>
    <property type="molecule type" value="Genomic_DNA"/>
</dbReference>
<keyword evidence="2" id="KW-1185">Reference proteome</keyword>
<name>A0ACD5H1A8_9CYAN</name>
<evidence type="ECO:0000313" key="2">
    <source>
        <dbReference type="Proteomes" id="UP000095472"/>
    </source>
</evidence>
<sequence length="178" mass="20649">MYRRINAPWFRRIRSGVGWWEIGIVLSVGRDWFSTAEVGMRSLACIPCLLLILFTIPFAELLGVLRQWRVPGVLVDLLLLMYRFIFLFLDVLTQLQLAQRSRGGYRTRQRWMYSAGLLASQLVVRSLQRYQQFSLGLATRGFNGDFQVYANPSSRYSRRYAIESLVGCVGLVILELRF</sequence>
<organism evidence="1 2">
    <name type="scientific">Desertifilum tharense IPPAS B-1220</name>
    <dbReference type="NCBI Taxonomy" id="1781255"/>
    <lineage>
        <taxon>Bacteria</taxon>
        <taxon>Bacillati</taxon>
        <taxon>Cyanobacteriota</taxon>
        <taxon>Cyanophyceae</taxon>
        <taxon>Desertifilales</taxon>
        <taxon>Desertifilaceae</taxon>
        <taxon>Desertifilum</taxon>
    </lineage>
</organism>
<protein>
    <submittedName>
        <fullName evidence="1">Cobalt ECF transporter T component CbiQ</fullName>
    </submittedName>
</protein>
<dbReference type="Proteomes" id="UP000095472">
    <property type="component" value="Chromosome"/>
</dbReference>
<evidence type="ECO:0000313" key="1">
    <source>
        <dbReference type="EMBL" id="XPM66842.1"/>
    </source>
</evidence>
<accession>A0ACD5H1A8</accession>
<proteinExistence type="predicted"/>
<reference evidence="1 2" key="1">
    <citation type="journal article" date="2016" name="Genome Announc.">
        <title>Draft Genome Sequence of the Thermotolerant Cyanobacterium Desertifilum sp. IPPAS B-1220.</title>
        <authorList>
            <person name="Mironov K.S."/>
            <person name="Sinetova M.A."/>
            <person name="Bolatkhan K."/>
            <person name="Zayadan B.K."/>
            <person name="Ustinova V.V."/>
            <person name="Kupriyanova E.V."/>
            <person name="Skrypnik A.N."/>
            <person name="Gogoleva N.E."/>
            <person name="Gogolev Y.V."/>
            <person name="Los D.A."/>
        </authorList>
    </citation>
    <scope>NUCLEOTIDE SEQUENCE [LARGE SCALE GENOMIC DNA]</scope>
    <source>
        <strain evidence="1 2">IPPAS B-1220</strain>
    </source>
</reference>